<sequence>MTQASLKVRFAGPLVTFQDGGRPGQMRFGVSASGPMDRLAATAANVALGNAPGATLIEVSMGGLVLECTEGALSVAVTGGDFTVEHGSAAVPCWSILALEQGDSLSIRPGKSGSWAYLALAGEVAAESWLGSSATHSTSGFGGGALSAGQVIEVDEARLREDRHGAIARPDFLPEDRQMRVVLGPQDRHFTAAALAAFRSEPFALTNAFDRMGVRLSGPELPSAGALSIPSEPITRGAVQVAGDGVPTVLLADHQTTGGYPKIATVIGDDIGRLSQLRAGDKLRFAPVEAAQAVRIARETAEARAAYLAAIAVPKGTLAQRLMRANLISGAISGEEAVPD</sequence>
<dbReference type="Proteomes" id="UP000182932">
    <property type="component" value="Unassembled WGS sequence"/>
</dbReference>
<dbReference type="InterPro" id="IPR029000">
    <property type="entry name" value="Cyclophilin-like_dom_sf"/>
</dbReference>
<dbReference type="InterPro" id="IPR003778">
    <property type="entry name" value="CT_A_B"/>
</dbReference>
<gene>
    <name evidence="5" type="ORF">SAMN04487940_102333</name>
</gene>
<dbReference type="AlphaFoldDB" id="A0A975ZME6"/>
<comment type="caution">
    <text evidence="5">The sequence shown here is derived from an EMBL/GenBank/DDBJ whole genome shotgun (WGS) entry which is preliminary data.</text>
</comment>
<evidence type="ECO:0000256" key="2">
    <source>
        <dbReference type="ARBA" id="ARBA00022801"/>
    </source>
</evidence>
<keyword evidence="2 5" id="KW-0378">Hydrolase</keyword>
<dbReference type="Pfam" id="PF02626">
    <property type="entry name" value="CT_A_B"/>
    <property type="match status" value="1"/>
</dbReference>
<feature type="domain" description="Carboxyltransferase" evidence="4">
    <location>
        <begin position="27"/>
        <end position="303"/>
    </location>
</feature>
<dbReference type="EMBL" id="FNYY01000002">
    <property type="protein sequence ID" value="SEI90307.1"/>
    <property type="molecule type" value="Genomic_DNA"/>
</dbReference>
<accession>A0A975ZME6</accession>
<dbReference type="RefSeq" id="WP_074835231.1">
    <property type="nucleotide sequence ID" value="NZ_FNYY01000002.1"/>
</dbReference>
<evidence type="ECO:0000259" key="4">
    <source>
        <dbReference type="SMART" id="SM00797"/>
    </source>
</evidence>
<dbReference type="GO" id="GO:0005524">
    <property type="term" value="F:ATP binding"/>
    <property type="evidence" value="ECO:0007669"/>
    <property type="project" value="UniProtKB-KW"/>
</dbReference>
<keyword evidence="6" id="KW-1185">Reference proteome</keyword>
<dbReference type="PANTHER" id="PTHR43309:SF5">
    <property type="entry name" value="5-OXOPROLINASE SUBUNIT C"/>
    <property type="match status" value="1"/>
</dbReference>
<organism evidence="5 6">
    <name type="scientific">Marinovum algicola</name>
    <dbReference type="NCBI Taxonomy" id="42444"/>
    <lineage>
        <taxon>Bacteria</taxon>
        <taxon>Pseudomonadati</taxon>
        <taxon>Pseudomonadota</taxon>
        <taxon>Alphaproteobacteria</taxon>
        <taxon>Rhodobacterales</taxon>
        <taxon>Roseobacteraceae</taxon>
        <taxon>Marinovum</taxon>
    </lineage>
</organism>
<name>A0A975ZME6_9RHOB</name>
<dbReference type="PANTHER" id="PTHR43309">
    <property type="entry name" value="5-OXOPROLINASE SUBUNIT C"/>
    <property type="match status" value="1"/>
</dbReference>
<dbReference type="SMART" id="SM00797">
    <property type="entry name" value="AHS2"/>
    <property type="match status" value="1"/>
</dbReference>
<protein>
    <submittedName>
        <fullName evidence="5">Allophanate hydrolase</fullName>
    </submittedName>
</protein>
<dbReference type="GO" id="GO:0016787">
    <property type="term" value="F:hydrolase activity"/>
    <property type="evidence" value="ECO:0007669"/>
    <property type="project" value="UniProtKB-KW"/>
</dbReference>
<evidence type="ECO:0000256" key="1">
    <source>
        <dbReference type="ARBA" id="ARBA00022741"/>
    </source>
</evidence>
<evidence type="ECO:0000256" key="3">
    <source>
        <dbReference type="ARBA" id="ARBA00022840"/>
    </source>
</evidence>
<evidence type="ECO:0000313" key="6">
    <source>
        <dbReference type="Proteomes" id="UP000182932"/>
    </source>
</evidence>
<evidence type="ECO:0000313" key="5">
    <source>
        <dbReference type="EMBL" id="SEI90307.1"/>
    </source>
</evidence>
<dbReference type="Gene3D" id="2.40.100.10">
    <property type="entry name" value="Cyclophilin-like"/>
    <property type="match status" value="1"/>
</dbReference>
<dbReference type="GeneID" id="80817191"/>
<dbReference type="SUPFAM" id="SSF50891">
    <property type="entry name" value="Cyclophilin-like"/>
    <property type="match status" value="1"/>
</dbReference>
<keyword evidence="3" id="KW-0067">ATP-binding</keyword>
<keyword evidence="1" id="KW-0547">Nucleotide-binding</keyword>
<proteinExistence type="predicted"/>
<dbReference type="InterPro" id="IPR052708">
    <property type="entry name" value="PxpC"/>
</dbReference>
<reference evidence="5 6" key="1">
    <citation type="submission" date="2016-10" db="EMBL/GenBank/DDBJ databases">
        <authorList>
            <person name="Varghese N."/>
            <person name="Submissions S."/>
        </authorList>
    </citation>
    <scope>NUCLEOTIDE SEQUENCE [LARGE SCALE GENOMIC DNA]</scope>
    <source>
        <strain evidence="5 6">FF3</strain>
    </source>
</reference>